<dbReference type="Proteomes" id="UP000069001">
    <property type="component" value="Unassembled WGS sequence"/>
</dbReference>
<evidence type="ECO:0000256" key="5">
    <source>
        <dbReference type="ARBA" id="ARBA00022989"/>
    </source>
</evidence>
<evidence type="ECO:0000256" key="2">
    <source>
        <dbReference type="ARBA" id="ARBA00012528"/>
    </source>
</evidence>
<evidence type="ECO:0000256" key="6">
    <source>
        <dbReference type="ARBA" id="ARBA00023136"/>
    </source>
</evidence>
<dbReference type="Gene3D" id="3.30.450.20">
    <property type="entry name" value="PAS domain"/>
    <property type="match status" value="2"/>
</dbReference>
<dbReference type="EMBL" id="LOYH01000007">
    <property type="protein sequence ID" value="KVK89215.1"/>
    <property type="molecule type" value="Genomic_DNA"/>
</dbReference>
<dbReference type="GO" id="GO:1902201">
    <property type="term" value="P:negative regulation of bacterial-type flagellum-dependent cell motility"/>
    <property type="evidence" value="ECO:0007669"/>
    <property type="project" value="TreeGrafter"/>
</dbReference>
<protein>
    <recommendedName>
        <fullName evidence="2">diguanylate cyclase</fullName>
        <ecNumber evidence="2">2.7.7.65</ecNumber>
    </recommendedName>
</protein>
<dbReference type="PROSITE" id="PS50887">
    <property type="entry name" value="GGDEF"/>
    <property type="match status" value="1"/>
</dbReference>
<dbReference type="CDD" id="cd01949">
    <property type="entry name" value="GGDEF"/>
    <property type="match status" value="1"/>
</dbReference>
<keyword evidence="6 8" id="KW-0472">Membrane</keyword>
<evidence type="ECO:0000259" key="9">
    <source>
        <dbReference type="PROSITE" id="PS50887"/>
    </source>
</evidence>
<gene>
    <name evidence="10" type="ORF">WS90_37005</name>
</gene>
<dbReference type="RefSeq" id="WP_059727438.1">
    <property type="nucleotide sequence ID" value="NZ_LOYH01000007.1"/>
</dbReference>
<dbReference type="SMART" id="SM00267">
    <property type="entry name" value="GGDEF"/>
    <property type="match status" value="1"/>
</dbReference>
<dbReference type="AlphaFoldDB" id="A0A104A002"/>
<dbReference type="Pfam" id="PF00990">
    <property type="entry name" value="GGDEF"/>
    <property type="match status" value="1"/>
</dbReference>
<dbReference type="PANTHER" id="PTHR45138:SF9">
    <property type="entry name" value="DIGUANYLATE CYCLASE DGCM-RELATED"/>
    <property type="match status" value="1"/>
</dbReference>
<organism evidence="10 11">
    <name type="scientific">Burkholderia cepacia</name>
    <name type="common">Pseudomonas cepacia</name>
    <dbReference type="NCBI Taxonomy" id="292"/>
    <lineage>
        <taxon>Bacteria</taxon>
        <taxon>Pseudomonadati</taxon>
        <taxon>Pseudomonadota</taxon>
        <taxon>Betaproteobacteria</taxon>
        <taxon>Burkholderiales</taxon>
        <taxon>Burkholderiaceae</taxon>
        <taxon>Burkholderia</taxon>
        <taxon>Burkholderia cepacia complex</taxon>
    </lineage>
</organism>
<keyword evidence="5 8" id="KW-1133">Transmembrane helix</keyword>
<dbReference type="InterPro" id="IPR050469">
    <property type="entry name" value="Diguanylate_Cyclase"/>
</dbReference>
<name>A0A104A002_BURCE</name>
<comment type="caution">
    <text evidence="10">The sequence shown here is derived from an EMBL/GenBank/DDBJ whole genome shotgun (WGS) entry which is preliminary data.</text>
</comment>
<comment type="catalytic activity">
    <reaction evidence="7">
        <text>2 GTP = 3',3'-c-di-GMP + 2 diphosphate</text>
        <dbReference type="Rhea" id="RHEA:24898"/>
        <dbReference type="ChEBI" id="CHEBI:33019"/>
        <dbReference type="ChEBI" id="CHEBI:37565"/>
        <dbReference type="ChEBI" id="CHEBI:58805"/>
        <dbReference type="EC" id="2.7.7.65"/>
    </reaction>
</comment>
<evidence type="ECO:0000256" key="4">
    <source>
        <dbReference type="ARBA" id="ARBA00022692"/>
    </source>
</evidence>
<dbReference type="FunFam" id="3.30.70.270:FF:000001">
    <property type="entry name" value="Diguanylate cyclase domain protein"/>
    <property type="match status" value="1"/>
</dbReference>
<dbReference type="InterPro" id="IPR043128">
    <property type="entry name" value="Rev_trsase/Diguanyl_cyclase"/>
</dbReference>
<dbReference type="GO" id="GO:0005886">
    <property type="term" value="C:plasma membrane"/>
    <property type="evidence" value="ECO:0007669"/>
    <property type="project" value="UniProtKB-SubCell"/>
</dbReference>
<dbReference type="Gene3D" id="3.30.70.270">
    <property type="match status" value="1"/>
</dbReference>
<feature type="transmembrane region" description="Helical" evidence="8">
    <location>
        <begin position="296"/>
        <end position="318"/>
    </location>
</feature>
<dbReference type="CDD" id="cd12915">
    <property type="entry name" value="PDC2_DGC_like"/>
    <property type="match status" value="1"/>
</dbReference>
<proteinExistence type="predicted"/>
<evidence type="ECO:0000313" key="11">
    <source>
        <dbReference type="Proteomes" id="UP000069001"/>
    </source>
</evidence>
<keyword evidence="4 8" id="KW-0812">Transmembrane</keyword>
<dbReference type="NCBIfam" id="TIGR00254">
    <property type="entry name" value="GGDEF"/>
    <property type="match status" value="1"/>
</dbReference>
<dbReference type="GO" id="GO:0043709">
    <property type="term" value="P:cell adhesion involved in single-species biofilm formation"/>
    <property type="evidence" value="ECO:0007669"/>
    <property type="project" value="TreeGrafter"/>
</dbReference>
<dbReference type="CDD" id="cd12914">
    <property type="entry name" value="PDC1_DGC_like"/>
    <property type="match status" value="1"/>
</dbReference>
<reference evidence="10 11" key="1">
    <citation type="submission" date="2015-11" db="EMBL/GenBank/DDBJ databases">
        <title>Expanding the genomic diversity of Burkholderia species for the development of highly accurate diagnostics.</title>
        <authorList>
            <person name="Sahl J."/>
            <person name="Keim P."/>
            <person name="Wagner D."/>
        </authorList>
    </citation>
    <scope>NUCLEOTIDE SEQUENCE [LARGE SCALE GENOMIC DNA]</scope>
    <source>
        <strain evidence="10 11">MSMB1302</strain>
    </source>
</reference>
<evidence type="ECO:0000256" key="8">
    <source>
        <dbReference type="SAM" id="Phobius"/>
    </source>
</evidence>
<evidence type="ECO:0000256" key="1">
    <source>
        <dbReference type="ARBA" id="ARBA00004651"/>
    </source>
</evidence>
<dbReference type="InterPro" id="IPR000160">
    <property type="entry name" value="GGDEF_dom"/>
</dbReference>
<accession>A0A104A002</accession>
<keyword evidence="3" id="KW-1003">Cell membrane</keyword>
<dbReference type="InterPro" id="IPR029787">
    <property type="entry name" value="Nucleotide_cyclase"/>
</dbReference>
<feature type="transmembrane region" description="Helical" evidence="8">
    <location>
        <begin position="20"/>
        <end position="42"/>
    </location>
</feature>
<dbReference type="SUPFAM" id="SSF55073">
    <property type="entry name" value="Nucleotide cyclase"/>
    <property type="match status" value="1"/>
</dbReference>
<dbReference type="InterPro" id="IPR033479">
    <property type="entry name" value="dCache_1"/>
</dbReference>
<dbReference type="Pfam" id="PF02743">
    <property type="entry name" value="dCache_1"/>
    <property type="match status" value="1"/>
</dbReference>
<dbReference type="PANTHER" id="PTHR45138">
    <property type="entry name" value="REGULATORY COMPONENTS OF SENSORY TRANSDUCTION SYSTEM"/>
    <property type="match status" value="1"/>
</dbReference>
<sequence length="506" mass="55653">MSASTSIEKIADWAGRNHLVVGALGTLMSLAAVGISAATLWATRSEVVEHAHETSRNVAAVLVSEIARTVETSNNALIALSADLGKPAVRRMDAGLRHDLLFQRAAAQYVTGMGVTDRDGRLIDACCGPSHHWNFSDRDYFKVHRDSPNVGLYVSEAYRARSRGGTESIALSRRIERPDHTFNGIAVVAIDLAYFDQLLSRLDVGPHGISAILRADGTILARNPSLNDHQMIRLRRSKAFDRMLNQDSGFYAAYSRIDGTLRLYTFQRVPGTPLIAVVAPAEVDVLAGFIRMSWSVGVSASLLCALFCAVVWLLAFALRDNLRKQTLLTDLTRTDPLTGLHNRRALDVALADEWERLQRSSSGSLSLLFIDADHFKQYNDRYGHARGDTALRFLAECIRAHTQRRGDLAARYGGEEFVAVLPDTDERGAAKVAEAIRREVERNRLAGFAEPVPPFTVSIGCATGHRARPASVHALSHQADMALYRAKREGRNQVRCAETEPFARSA</sequence>
<dbReference type="GO" id="GO:0052621">
    <property type="term" value="F:diguanylate cyclase activity"/>
    <property type="evidence" value="ECO:0007669"/>
    <property type="project" value="UniProtKB-EC"/>
</dbReference>
<comment type="subcellular location">
    <subcellularLocation>
        <location evidence="1">Cell membrane</location>
        <topology evidence="1">Multi-pass membrane protein</topology>
    </subcellularLocation>
</comment>
<evidence type="ECO:0000313" key="10">
    <source>
        <dbReference type="EMBL" id="KVK89215.1"/>
    </source>
</evidence>
<dbReference type="EC" id="2.7.7.65" evidence="2"/>
<evidence type="ECO:0000256" key="7">
    <source>
        <dbReference type="ARBA" id="ARBA00034247"/>
    </source>
</evidence>
<evidence type="ECO:0000256" key="3">
    <source>
        <dbReference type="ARBA" id="ARBA00022475"/>
    </source>
</evidence>
<feature type="domain" description="GGDEF" evidence="9">
    <location>
        <begin position="363"/>
        <end position="499"/>
    </location>
</feature>